<keyword evidence="2" id="KW-1185">Reference proteome</keyword>
<gene>
    <name evidence="1" type="ORF">Csa_5G270400</name>
</gene>
<reference evidence="1 2" key="4">
    <citation type="journal article" date="2011" name="BMC Genomics">
        <title>RNA-Seq improves annotation of protein-coding genes in the cucumber genome.</title>
        <authorList>
            <person name="Li Z."/>
            <person name="Zhang Z."/>
            <person name="Yan P."/>
            <person name="Huang S."/>
            <person name="Fei Z."/>
            <person name="Lin K."/>
        </authorList>
    </citation>
    <scope>NUCLEOTIDE SEQUENCE [LARGE SCALE GENOMIC DNA]</scope>
    <source>
        <strain evidence="2">cv. 9930</strain>
    </source>
</reference>
<dbReference type="Proteomes" id="UP000029981">
    <property type="component" value="Chromosome 5"/>
</dbReference>
<reference evidence="1 2" key="3">
    <citation type="journal article" date="2010" name="BMC Genomics">
        <title>Transcriptome sequencing and comparative analysis of cucumber flowers with different sex types.</title>
        <authorList>
            <person name="Guo S."/>
            <person name="Zheng Y."/>
            <person name="Joung J.G."/>
            <person name="Liu S."/>
            <person name="Zhang Z."/>
            <person name="Crasta O.R."/>
            <person name="Sobral B.W."/>
            <person name="Xu Y."/>
            <person name="Huang S."/>
            <person name="Fei Z."/>
        </authorList>
    </citation>
    <scope>NUCLEOTIDE SEQUENCE [LARGE SCALE GENOMIC DNA]</scope>
    <source>
        <strain evidence="2">cv. 9930</strain>
    </source>
</reference>
<accession>A0A0A0KPI1</accession>
<dbReference type="AlphaFoldDB" id="A0A0A0KPI1"/>
<reference evidence="1 2" key="1">
    <citation type="journal article" date="2009" name="Nat. Genet.">
        <title>The genome of the cucumber, Cucumis sativus L.</title>
        <authorList>
            <person name="Huang S."/>
            <person name="Li R."/>
            <person name="Zhang Z."/>
            <person name="Li L."/>
            <person name="Gu X."/>
            <person name="Fan W."/>
            <person name="Lucas W.J."/>
            <person name="Wang X."/>
            <person name="Xie B."/>
            <person name="Ni P."/>
            <person name="Ren Y."/>
            <person name="Zhu H."/>
            <person name="Li J."/>
            <person name="Lin K."/>
            <person name="Jin W."/>
            <person name="Fei Z."/>
            <person name="Li G."/>
            <person name="Staub J."/>
            <person name="Kilian A."/>
            <person name="van der Vossen E.A."/>
            <person name="Wu Y."/>
            <person name="Guo J."/>
            <person name="He J."/>
            <person name="Jia Z."/>
            <person name="Ren Y."/>
            <person name="Tian G."/>
            <person name="Lu Y."/>
            <person name="Ruan J."/>
            <person name="Qian W."/>
            <person name="Wang M."/>
            <person name="Huang Q."/>
            <person name="Li B."/>
            <person name="Xuan Z."/>
            <person name="Cao J."/>
            <person name="Asan"/>
            <person name="Wu Z."/>
            <person name="Zhang J."/>
            <person name="Cai Q."/>
            <person name="Bai Y."/>
            <person name="Zhao B."/>
            <person name="Han Y."/>
            <person name="Li Y."/>
            <person name="Li X."/>
            <person name="Wang S."/>
            <person name="Shi Q."/>
            <person name="Liu S."/>
            <person name="Cho W.K."/>
            <person name="Kim J.Y."/>
            <person name="Xu Y."/>
            <person name="Heller-Uszynska K."/>
            <person name="Miao H."/>
            <person name="Cheng Z."/>
            <person name="Zhang S."/>
            <person name="Wu J."/>
            <person name="Yang Y."/>
            <person name="Kang H."/>
            <person name="Li M."/>
            <person name="Liang H."/>
            <person name="Ren X."/>
            <person name="Shi Z."/>
            <person name="Wen M."/>
            <person name="Jian M."/>
            <person name="Yang H."/>
            <person name="Zhang G."/>
            <person name="Yang Z."/>
            <person name="Chen R."/>
            <person name="Liu S."/>
            <person name="Li J."/>
            <person name="Ma L."/>
            <person name="Liu H."/>
            <person name="Zhou Y."/>
            <person name="Zhao J."/>
            <person name="Fang X."/>
            <person name="Li G."/>
            <person name="Fang L."/>
            <person name="Li Y."/>
            <person name="Liu D."/>
            <person name="Zheng H."/>
            <person name="Zhang Y."/>
            <person name="Qin N."/>
            <person name="Li Z."/>
            <person name="Yang G."/>
            <person name="Yang S."/>
            <person name="Bolund L."/>
            <person name="Kristiansen K."/>
            <person name="Zheng H."/>
            <person name="Li S."/>
            <person name="Zhang X."/>
            <person name="Yang H."/>
            <person name="Wang J."/>
            <person name="Sun R."/>
            <person name="Zhang B."/>
            <person name="Jiang S."/>
            <person name="Wang J."/>
            <person name="Du Y."/>
            <person name="Li S."/>
        </authorList>
    </citation>
    <scope>NUCLEOTIDE SEQUENCE [LARGE SCALE GENOMIC DNA]</scope>
    <source>
        <strain evidence="2">cv. 9930</strain>
    </source>
</reference>
<evidence type="ECO:0000313" key="1">
    <source>
        <dbReference type="EMBL" id="KGN50814.1"/>
    </source>
</evidence>
<organism evidence="1 2">
    <name type="scientific">Cucumis sativus</name>
    <name type="common">Cucumber</name>
    <dbReference type="NCBI Taxonomy" id="3659"/>
    <lineage>
        <taxon>Eukaryota</taxon>
        <taxon>Viridiplantae</taxon>
        <taxon>Streptophyta</taxon>
        <taxon>Embryophyta</taxon>
        <taxon>Tracheophyta</taxon>
        <taxon>Spermatophyta</taxon>
        <taxon>Magnoliopsida</taxon>
        <taxon>eudicotyledons</taxon>
        <taxon>Gunneridae</taxon>
        <taxon>Pentapetalae</taxon>
        <taxon>rosids</taxon>
        <taxon>fabids</taxon>
        <taxon>Cucurbitales</taxon>
        <taxon>Cucurbitaceae</taxon>
        <taxon>Benincaseae</taxon>
        <taxon>Cucumis</taxon>
    </lineage>
</organism>
<proteinExistence type="predicted"/>
<name>A0A0A0KPI1_CUCSA</name>
<evidence type="ECO:0000313" key="2">
    <source>
        <dbReference type="Proteomes" id="UP000029981"/>
    </source>
</evidence>
<dbReference type="EMBL" id="CM002926">
    <property type="protein sequence ID" value="KGN50814.1"/>
    <property type="molecule type" value="Genomic_DNA"/>
</dbReference>
<sequence>MQPYIYIVRQVGINACALVKVSRKKACVRKGLFEKACAYGKACDKAMVDAQHDKEGYHTSW</sequence>
<dbReference type="Gramene" id="KGN50814">
    <property type="protein sequence ID" value="KGN50814"/>
    <property type="gene ID" value="Csa_5G270400"/>
</dbReference>
<protein>
    <submittedName>
        <fullName evidence="1">Uncharacterized protein</fullName>
    </submittedName>
</protein>
<reference evidence="1 2" key="2">
    <citation type="journal article" date="2009" name="PLoS ONE">
        <title>An integrated genetic and cytogenetic map of the cucumber genome.</title>
        <authorList>
            <person name="Ren Y."/>
            <person name="Zhang Z."/>
            <person name="Liu J."/>
            <person name="Staub J.E."/>
            <person name="Han Y."/>
            <person name="Cheng Z."/>
            <person name="Li X."/>
            <person name="Lu J."/>
            <person name="Miao H."/>
            <person name="Kang H."/>
            <person name="Xie B."/>
            <person name="Gu X."/>
            <person name="Wang X."/>
            <person name="Du Y."/>
            <person name="Jin W."/>
            <person name="Huang S."/>
        </authorList>
    </citation>
    <scope>NUCLEOTIDE SEQUENCE [LARGE SCALE GENOMIC DNA]</scope>
    <source>
        <strain evidence="2">cv. 9930</strain>
    </source>
</reference>